<accession>A0A0N0MCT6</accession>
<dbReference type="InterPro" id="IPR036249">
    <property type="entry name" value="Thioredoxin-like_sf"/>
</dbReference>
<dbReference type="PATRIC" id="fig|1526658.3.peg.2159"/>
<dbReference type="SUPFAM" id="SSF52833">
    <property type="entry name" value="Thioredoxin-like"/>
    <property type="match status" value="1"/>
</dbReference>
<dbReference type="Proteomes" id="UP000037822">
    <property type="component" value="Unassembled WGS sequence"/>
</dbReference>
<evidence type="ECO:0000256" key="1">
    <source>
        <dbReference type="SAM" id="SignalP"/>
    </source>
</evidence>
<evidence type="ECO:0000313" key="2">
    <source>
        <dbReference type="EMBL" id="KPH81573.1"/>
    </source>
</evidence>
<keyword evidence="3" id="KW-1185">Reference proteome</keyword>
<dbReference type="EMBL" id="LGSZ01000028">
    <property type="protein sequence ID" value="KPH81573.1"/>
    <property type="molecule type" value="Genomic_DNA"/>
</dbReference>
<evidence type="ECO:0008006" key="4">
    <source>
        <dbReference type="Google" id="ProtNLM"/>
    </source>
</evidence>
<proteinExistence type="predicted"/>
<feature type="chain" id="PRO_5005855597" description="Thioredoxin-like fold domain-containing protein" evidence="1">
    <location>
        <begin position="30"/>
        <end position="136"/>
    </location>
</feature>
<feature type="signal peptide" evidence="1">
    <location>
        <begin position="1"/>
        <end position="29"/>
    </location>
</feature>
<comment type="caution">
    <text evidence="2">The sequence shown here is derived from an EMBL/GenBank/DDBJ whole genome shotgun (WGS) entry which is preliminary data.</text>
</comment>
<reference evidence="2 3" key="1">
    <citation type="submission" date="2015-07" db="EMBL/GenBank/DDBJ databases">
        <title>Whole genome sequencing of Bosea vaviloviae isolated from cave pool.</title>
        <authorList>
            <person name="Tan N.E.H."/>
            <person name="Lee Y.P."/>
            <person name="Gan H.M."/>
            <person name="Barton H."/>
            <person name="Savka M.A."/>
        </authorList>
    </citation>
    <scope>NUCLEOTIDE SEQUENCE [LARGE SCALE GENOMIC DNA]</scope>
    <source>
        <strain evidence="2 3">SD260</strain>
    </source>
</reference>
<dbReference type="RefSeq" id="WP_054208404.1">
    <property type="nucleotide sequence ID" value="NZ_LGSZ01000028.1"/>
</dbReference>
<evidence type="ECO:0000313" key="3">
    <source>
        <dbReference type="Proteomes" id="UP000037822"/>
    </source>
</evidence>
<sequence>MGFIRPRAGTLVALFVLTVASLAPMAAMAAELVMFTRDGCPWCARFEREVAPAYHLTDEGKQAPLRRIELKAGGSNLAGLSAPVIAAPTFVLFEDGRETGRITGYQGDDAFWGLLGKMLADMPSPIHRSGTAARLD</sequence>
<protein>
    <recommendedName>
        <fullName evidence="4">Thioredoxin-like fold domain-containing protein</fullName>
    </recommendedName>
</protein>
<dbReference type="Gene3D" id="3.40.30.10">
    <property type="entry name" value="Glutaredoxin"/>
    <property type="match status" value="1"/>
</dbReference>
<gene>
    <name evidence="2" type="ORF">AE618_07430</name>
</gene>
<dbReference type="OrthoDB" id="7362982at2"/>
<keyword evidence="1" id="KW-0732">Signal</keyword>
<organism evidence="2 3">
    <name type="scientific">Bosea vaviloviae</name>
    <dbReference type="NCBI Taxonomy" id="1526658"/>
    <lineage>
        <taxon>Bacteria</taxon>
        <taxon>Pseudomonadati</taxon>
        <taxon>Pseudomonadota</taxon>
        <taxon>Alphaproteobacteria</taxon>
        <taxon>Hyphomicrobiales</taxon>
        <taxon>Boseaceae</taxon>
        <taxon>Bosea</taxon>
    </lineage>
</organism>
<dbReference type="AlphaFoldDB" id="A0A0N0MCT6"/>
<name>A0A0N0MCT6_9HYPH</name>